<dbReference type="Gene3D" id="3.30.420.240">
    <property type="match status" value="1"/>
</dbReference>
<evidence type="ECO:0008006" key="2">
    <source>
        <dbReference type="Google" id="ProtNLM"/>
    </source>
</evidence>
<proteinExistence type="predicted"/>
<reference evidence="1" key="1">
    <citation type="journal article" date="2015" name="Nature">
        <title>Complex archaea that bridge the gap between prokaryotes and eukaryotes.</title>
        <authorList>
            <person name="Spang A."/>
            <person name="Saw J.H."/>
            <person name="Jorgensen S.L."/>
            <person name="Zaremba-Niedzwiedzka K."/>
            <person name="Martijn J."/>
            <person name="Lind A.E."/>
            <person name="van Eijk R."/>
            <person name="Schleper C."/>
            <person name="Guy L."/>
            <person name="Ettema T.J."/>
        </authorList>
    </citation>
    <scope>NUCLEOTIDE SEQUENCE</scope>
</reference>
<evidence type="ECO:0000313" key="1">
    <source>
        <dbReference type="EMBL" id="KKL07271.1"/>
    </source>
</evidence>
<gene>
    <name evidence="1" type="ORF">LCGC14_2587670</name>
</gene>
<protein>
    <recommendedName>
        <fullName evidence="2">Terminase large subunit gp17-like C-terminal domain-containing protein</fullName>
    </recommendedName>
</protein>
<name>A0A0F9CNQ0_9ZZZZ</name>
<dbReference type="EMBL" id="LAZR01043357">
    <property type="protein sequence ID" value="KKL07271.1"/>
    <property type="molecule type" value="Genomic_DNA"/>
</dbReference>
<accession>A0A0F9CNQ0</accession>
<comment type="caution">
    <text evidence="1">The sequence shown here is derived from an EMBL/GenBank/DDBJ whole genome shotgun (WGS) entry which is preliminary data.</text>
</comment>
<organism evidence="1">
    <name type="scientific">marine sediment metagenome</name>
    <dbReference type="NCBI Taxonomy" id="412755"/>
    <lineage>
        <taxon>unclassified sequences</taxon>
        <taxon>metagenomes</taxon>
        <taxon>ecological metagenomes</taxon>
    </lineage>
</organism>
<sequence>MTDFSSIEEALKAPKTRLVFDSTALGDCYVYKKEIETPEIDLHGGMVKIWVLPVVGERYVVYSDPSDGKDDPHACGVLHTRTGQIVATSHGKITADVCARIHDSLVRLYNNAYNSYEINATAGGKFAESIETLDTPNRQGFRKGKPVVKDKGWWTGGPVKKDMIWGLEEAIRSRLLIFYDKEMFAELGELIVPEGEDPQVRSGVHDDYIMMLGGLWQIKKYCPLGIRKVISFPAKQEW</sequence>
<dbReference type="AlphaFoldDB" id="A0A0F9CNQ0"/>